<evidence type="ECO:0000313" key="1">
    <source>
        <dbReference type="EMBL" id="OIQ84575.1"/>
    </source>
</evidence>
<accession>A0A1J5QXL8</accession>
<name>A0A1J5QXL8_9ZZZZ</name>
<dbReference type="AlphaFoldDB" id="A0A1J5QXL8"/>
<comment type="caution">
    <text evidence="1">The sequence shown here is derived from an EMBL/GenBank/DDBJ whole genome shotgun (WGS) entry which is preliminary data.</text>
</comment>
<proteinExistence type="predicted"/>
<reference evidence="1" key="1">
    <citation type="submission" date="2016-10" db="EMBL/GenBank/DDBJ databases">
        <title>Sequence of Gallionella enrichment culture.</title>
        <authorList>
            <person name="Poehlein A."/>
            <person name="Muehling M."/>
            <person name="Daniel R."/>
        </authorList>
    </citation>
    <scope>NUCLEOTIDE SEQUENCE</scope>
</reference>
<sequence>MRGNQLPHLWQALYSRYASGQSRERWELDGVIWSRQRHVYWSDVYSFRLEFHTLTNQRSKLWQLLVVKELYWGQDRQVSLKDRTWHKVQTGNVADVLEWLVANLPEEQGQ</sequence>
<gene>
    <name evidence="1" type="ORF">GALL_336130</name>
</gene>
<dbReference type="EMBL" id="MLJW01000608">
    <property type="protein sequence ID" value="OIQ84575.1"/>
    <property type="molecule type" value="Genomic_DNA"/>
</dbReference>
<organism evidence="1">
    <name type="scientific">mine drainage metagenome</name>
    <dbReference type="NCBI Taxonomy" id="410659"/>
    <lineage>
        <taxon>unclassified sequences</taxon>
        <taxon>metagenomes</taxon>
        <taxon>ecological metagenomes</taxon>
    </lineage>
</organism>
<protein>
    <submittedName>
        <fullName evidence="1">Uncharacterized protein</fullName>
    </submittedName>
</protein>